<protein>
    <submittedName>
        <fullName evidence="3">Uncharacterized protein</fullName>
    </submittedName>
</protein>
<reference evidence="3" key="1">
    <citation type="submission" date="2020-10" db="EMBL/GenBank/DDBJ databases">
        <authorList>
            <person name="Gilroy R."/>
        </authorList>
    </citation>
    <scope>NUCLEOTIDE SEQUENCE</scope>
    <source>
        <strain evidence="3">G3-3990</strain>
    </source>
</reference>
<gene>
    <name evidence="3" type="ORF">IAA73_01230</name>
</gene>
<evidence type="ECO:0000313" key="3">
    <source>
        <dbReference type="EMBL" id="MBO8458948.1"/>
    </source>
</evidence>
<feature type="transmembrane region" description="Helical" evidence="2">
    <location>
        <begin position="107"/>
        <end position="128"/>
    </location>
</feature>
<dbReference type="AlphaFoldDB" id="A0A9D9HS59"/>
<feature type="coiled-coil region" evidence="1">
    <location>
        <begin position="45"/>
        <end position="72"/>
    </location>
</feature>
<keyword evidence="2" id="KW-1133">Transmembrane helix</keyword>
<keyword evidence="1" id="KW-0175">Coiled coil</keyword>
<keyword evidence="2" id="KW-0812">Transmembrane</keyword>
<evidence type="ECO:0000256" key="2">
    <source>
        <dbReference type="SAM" id="Phobius"/>
    </source>
</evidence>
<name>A0A9D9HS59_9BACT</name>
<sequence>MKIEDQDRIDNYLLNRMSGEERQAFERYMEQDKELREQVEFTKDIQTALKSRNEKLARMQEWQEEMDEEAKRAYGYRATGSDCHYSPKPAMESQTDSISSSRKKRHLIYWVAGIAAIFIVGLFVLPIVTVYESAPVPEEYGVFRGGEDYQEIKQLMEQKDYGMAFSAIEREEHSLEQELLINKKDTTDCEQREYNRMLIEMKQNELTWLKVHALLGLGKESEAMRLLERLRRTEGEYQQAADSLYNQLKN</sequence>
<accession>A0A9D9HS59</accession>
<evidence type="ECO:0000313" key="4">
    <source>
        <dbReference type="Proteomes" id="UP000823641"/>
    </source>
</evidence>
<proteinExistence type="predicted"/>
<organism evidence="3 4">
    <name type="scientific">Candidatus Gallipaludibacter merdavium</name>
    <dbReference type="NCBI Taxonomy" id="2840839"/>
    <lineage>
        <taxon>Bacteria</taxon>
        <taxon>Pseudomonadati</taxon>
        <taxon>Bacteroidota</taxon>
        <taxon>Bacteroidia</taxon>
        <taxon>Bacteroidales</taxon>
        <taxon>Candidatus Gallipaludibacter</taxon>
    </lineage>
</organism>
<dbReference type="Proteomes" id="UP000823641">
    <property type="component" value="Unassembled WGS sequence"/>
</dbReference>
<keyword evidence="2" id="KW-0472">Membrane</keyword>
<reference evidence="3" key="2">
    <citation type="journal article" date="2021" name="PeerJ">
        <title>Extensive microbial diversity within the chicken gut microbiome revealed by metagenomics and culture.</title>
        <authorList>
            <person name="Gilroy R."/>
            <person name="Ravi A."/>
            <person name="Getino M."/>
            <person name="Pursley I."/>
            <person name="Horton D.L."/>
            <person name="Alikhan N.F."/>
            <person name="Baker D."/>
            <person name="Gharbi K."/>
            <person name="Hall N."/>
            <person name="Watson M."/>
            <person name="Adriaenssens E.M."/>
            <person name="Foster-Nyarko E."/>
            <person name="Jarju S."/>
            <person name="Secka A."/>
            <person name="Antonio M."/>
            <person name="Oren A."/>
            <person name="Chaudhuri R.R."/>
            <person name="La Ragione R."/>
            <person name="Hildebrand F."/>
            <person name="Pallen M.J."/>
        </authorList>
    </citation>
    <scope>NUCLEOTIDE SEQUENCE</scope>
    <source>
        <strain evidence="3">G3-3990</strain>
    </source>
</reference>
<evidence type="ECO:0000256" key="1">
    <source>
        <dbReference type="SAM" id="Coils"/>
    </source>
</evidence>
<comment type="caution">
    <text evidence="3">The sequence shown here is derived from an EMBL/GenBank/DDBJ whole genome shotgun (WGS) entry which is preliminary data.</text>
</comment>
<dbReference type="EMBL" id="JADIMG010000008">
    <property type="protein sequence ID" value="MBO8458948.1"/>
    <property type="molecule type" value="Genomic_DNA"/>
</dbReference>